<dbReference type="AlphaFoldDB" id="A0AA36H742"/>
<feature type="signal peptide" evidence="1">
    <location>
        <begin position="1"/>
        <end position="32"/>
    </location>
</feature>
<dbReference type="Proteomes" id="UP001176961">
    <property type="component" value="Unassembled WGS sequence"/>
</dbReference>
<sequence>MSHICKEMSHCAAMRFLLCHLLCISVLYLAECSTIDGQNRAKRQMADLPNPFSTRGRRPFPRRYGDYGIAKFFFKTENSTVKMHSLLFAYILLNLAVPVTTSPVGTSENKNVFNEIRDEYNVNKKCAEEDDPHIGRHDIVDTVDRGFSSYFPRVGILKLMKEKLEY</sequence>
<proteinExistence type="predicted"/>
<evidence type="ECO:0000313" key="3">
    <source>
        <dbReference type="Proteomes" id="UP001176961"/>
    </source>
</evidence>
<protein>
    <submittedName>
        <fullName evidence="2">Uncharacterized protein</fullName>
    </submittedName>
</protein>
<reference evidence="2" key="1">
    <citation type="submission" date="2023-07" db="EMBL/GenBank/DDBJ databases">
        <authorList>
            <consortium name="CYATHOMIX"/>
        </authorList>
    </citation>
    <scope>NUCLEOTIDE SEQUENCE</scope>
    <source>
        <strain evidence="2">N/A</strain>
    </source>
</reference>
<comment type="caution">
    <text evidence="2">The sequence shown here is derived from an EMBL/GenBank/DDBJ whole genome shotgun (WGS) entry which is preliminary data.</text>
</comment>
<name>A0AA36H742_CYLNA</name>
<feature type="chain" id="PRO_5041239961" evidence="1">
    <location>
        <begin position="33"/>
        <end position="166"/>
    </location>
</feature>
<evidence type="ECO:0000313" key="2">
    <source>
        <dbReference type="EMBL" id="CAJ0604995.1"/>
    </source>
</evidence>
<organism evidence="2 3">
    <name type="scientific">Cylicocyclus nassatus</name>
    <name type="common">Nematode worm</name>
    <dbReference type="NCBI Taxonomy" id="53992"/>
    <lineage>
        <taxon>Eukaryota</taxon>
        <taxon>Metazoa</taxon>
        <taxon>Ecdysozoa</taxon>
        <taxon>Nematoda</taxon>
        <taxon>Chromadorea</taxon>
        <taxon>Rhabditida</taxon>
        <taxon>Rhabditina</taxon>
        <taxon>Rhabditomorpha</taxon>
        <taxon>Strongyloidea</taxon>
        <taxon>Strongylidae</taxon>
        <taxon>Cylicocyclus</taxon>
    </lineage>
</organism>
<keyword evidence="3" id="KW-1185">Reference proteome</keyword>
<evidence type="ECO:0000256" key="1">
    <source>
        <dbReference type="SAM" id="SignalP"/>
    </source>
</evidence>
<gene>
    <name evidence="2" type="ORF">CYNAS_LOCUS16978</name>
</gene>
<keyword evidence="1" id="KW-0732">Signal</keyword>
<dbReference type="EMBL" id="CATQJL010000316">
    <property type="protein sequence ID" value="CAJ0604995.1"/>
    <property type="molecule type" value="Genomic_DNA"/>
</dbReference>
<accession>A0AA36H742</accession>